<sequence>MLGYRFLCSWNQPLDFVCQTEGSLDSIRLKVVTLRLVARKREVPRSKEDTSGVSAKGTPILKSVMAITSVSYRSGYSGDPDRLYYKWSRRVDMLRAYWYQTSIRRVPRALSVWVVGVMCCATVLLSVDAGRHGKDSTGPAAQAKVQLWSGKCYPDQYHGT</sequence>
<dbReference type="AlphaFoldDB" id="A0AA87ZL83"/>
<keyword evidence="2" id="KW-1185">Reference proteome</keyword>
<comment type="caution">
    <text evidence="1">The sequence shown here is derived from an EMBL/GenBank/DDBJ whole genome shotgun (WGS) entry which is preliminary data.</text>
</comment>
<gene>
    <name evidence="1" type="ORF">TIFTF001_005060</name>
</gene>
<accession>A0AA87ZL83</accession>
<evidence type="ECO:0000313" key="1">
    <source>
        <dbReference type="EMBL" id="GMN35075.1"/>
    </source>
</evidence>
<proteinExistence type="predicted"/>
<dbReference type="EMBL" id="BTGU01000005">
    <property type="protein sequence ID" value="GMN35075.1"/>
    <property type="molecule type" value="Genomic_DNA"/>
</dbReference>
<organism evidence="1 2">
    <name type="scientific">Ficus carica</name>
    <name type="common">Common fig</name>
    <dbReference type="NCBI Taxonomy" id="3494"/>
    <lineage>
        <taxon>Eukaryota</taxon>
        <taxon>Viridiplantae</taxon>
        <taxon>Streptophyta</taxon>
        <taxon>Embryophyta</taxon>
        <taxon>Tracheophyta</taxon>
        <taxon>Spermatophyta</taxon>
        <taxon>Magnoliopsida</taxon>
        <taxon>eudicotyledons</taxon>
        <taxon>Gunneridae</taxon>
        <taxon>Pentapetalae</taxon>
        <taxon>rosids</taxon>
        <taxon>fabids</taxon>
        <taxon>Rosales</taxon>
        <taxon>Moraceae</taxon>
        <taxon>Ficeae</taxon>
        <taxon>Ficus</taxon>
    </lineage>
</organism>
<dbReference type="Proteomes" id="UP001187192">
    <property type="component" value="Unassembled WGS sequence"/>
</dbReference>
<name>A0AA87ZL83_FICCA</name>
<protein>
    <submittedName>
        <fullName evidence="1">Uncharacterized protein</fullName>
    </submittedName>
</protein>
<evidence type="ECO:0000313" key="2">
    <source>
        <dbReference type="Proteomes" id="UP001187192"/>
    </source>
</evidence>
<reference evidence="1" key="1">
    <citation type="submission" date="2023-07" db="EMBL/GenBank/DDBJ databases">
        <title>draft genome sequence of fig (Ficus carica).</title>
        <authorList>
            <person name="Takahashi T."/>
            <person name="Nishimura K."/>
        </authorList>
    </citation>
    <scope>NUCLEOTIDE SEQUENCE</scope>
</reference>